<feature type="transmembrane region" description="Helical" evidence="1">
    <location>
        <begin position="217"/>
        <end position="236"/>
    </location>
</feature>
<feature type="transmembrane region" description="Helical" evidence="1">
    <location>
        <begin position="103"/>
        <end position="126"/>
    </location>
</feature>
<evidence type="ECO:0000256" key="1">
    <source>
        <dbReference type="SAM" id="Phobius"/>
    </source>
</evidence>
<feature type="transmembrane region" description="Helical" evidence="1">
    <location>
        <begin position="165"/>
        <end position="186"/>
    </location>
</feature>
<name>A0ABD6A754_9EURY</name>
<feature type="transmembrane region" description="Helical" evidence="1">
    <location>
        <begin position="132"/>
        <end position="153"/>
    </location>
</feature>
<accession>A0ABD6A754</accession>
<dbReference type="PANTHER" id="PTHR40700">
    <property type="entry name" value="HYPOTHETICAL MEMBRANE PROTEIN, CONSERVED, DUF63 FAMILY"/>
    <property type="match status" value="1"/>
</dbReference>
<dbReference type="GeneID" id="79313871"/>
<evidence type="ECO:0000313" key="3">
    <source>
        <dbReference type="Proteomes" id="UP001596547"/>
    </source>
</evidence>
<feature type="transmembrane region" description="Helical" evidence="1">
    <location>
        <begin position="39"/>
        <end position="58"/>
    </location>
</feature>
<keyword evidence="3" id="KW-1185">Reference proteome</keyword>
<keyword evidence="1" id="KW-0812">Transmembrane</keyword>
<proteinExistence type="predicted"/>
<evidence type="ECO:0000313" key="2">
    <source>
        <dbReference type="EMBL" id="MFC7316411.1"/>
    </source>
</evidence>
<organism evidence="2 3">
    <name type="scientific">Halomarina halobia</name>
    <dbReference type="NCBI Taxonomy" id="3033386"/>
    <lineage>
        <taxon>Archaea</taxon>
        <taxon>Methanobacteriati</taxon>
        <taxon>Methanobacteriota</taxon>
        <taxon>Stenosarchaea group</taxon>
        <taxon>Halobacteria</taxon>
        <taxon>Halobacteriales</taxon>
        <taxon>Natronomonadaceae</taxon>
        <taxon>Halomarina</taxon>
    </lineage>
</organism>
<reference evidence="2 3" key="1">
    <citation type="journal article" date="2019" name="Int. J. Syst. Evol. Microbiol.">
        <title>The Global Catalogue of Microorganisms (GCM) 10K type strain sequencing project: providing services to taxonomists for standard genome sequencing and annotation.</title>
        <authorList>
            <consortium name="The Broad Institute Genomics Platform"/>
            <consortium name="The Broad Institute Genome Sequencing Center for Infectious Disease"/>
            <person name="Wu L."/>
            <person name="Ma J."/>
        </authorList>
    </citation>
    <scope>NUCLEOTIDE SEQUENCE [LARGE SCALE GENOMIC DNA]</scope>
    <source>
        <strain evidence="2 3">PSR21</strain>
    </source>
</reference>
<feature type="transmembrane region" description="Helical" evidence="1">
    <location>
        <begin position="12"/>
        <end position="32"/>
    </location>
</feature>
<dbReference type="PANTHER" id="PTHR40700:SF1">
    <property type="entry name" value="DUF63 DOMAIN-CONTAINING PROTEIN"/>
    <property type="match status" value="1"/>
</dbReference>
<protein>
    <submittedName>
        <fullName evidence="2">DUF63 family protein</fullName>
    </submittedName>
</protein>
<dbReference type="AlphaFoldDB" id="A0ABD6A754"/>
<dbReference type="RefSeq" id="WP_276304331.1">
    <property type="nucleotide sequence ID" value="NZ_CP119992.1"/>
</dbReference>
<sequence>MLLPEGFTVPALPYLLLVAGALALALASLALARPTVTEVTVVAFAPWMVTGAGLYALYQVGVLPDVIAPLFSSPTVYLTTFAVMAYVWALASLTNPDPGFGTAALLVAGLGAMSAVLALALVVAFANPPTELLWPTVGLVVAAVVAGLTWVGLGEVRPGAVRTTATAGFLGVFAHALDGVSTAVGIDVLGFGEQTPLSQVIIGIGAALPTEPYVGSVWLFVLVKVLLGAFVVAVLADYVEEDPTWGYLLLAGVTAVGLGPGAHNLVLFAMADPVTPVASAAYAASPASAALLGP</sequence>
<feature type="transmembrane region" description="Helical" evidence="1">
    <location>
        <begin position="70"/>
        <end position="91"/>
    </location>
</feature>
<feature type="transmembrane region" description="Helical" evidence="1">
    <location>
        <begin position="248"/>
        <end position="271"/>
    </location>
</feature>
<keyword evidence="1" id="KW-0472">Membrane</keyword>
<gene>
    <name evidence="2" type="ORF">ACFQPE_06310</name>
</gene>
<dbReference type="Proteomes" id="UP001596547">
    <property type="component" value="Unassembled WGS sequence"/>
</dbReference>
<dbReference type="EMBL" id="JBHTBF010000002">
    <property type="protein sequence ID" value="MFC7316411.1"/>
    <property type="molecule type" value="Genomic_DNA"/>
</dbReference>
<dbReference type="InterPro" id="IPR002749">
    <property type="entry name" value="DUF63"/>
</dbReference>
<keyword evidence="1" id="KW-1133">Transmembrane helix</keyword>
<comment type="caution">
    <text evidence="2">The sequence shown here is derived from an EMBL/GenBank/DDBJ whole genome shotgun (WGS) entry which is preliminary data.</text>
</comment>
<dbReference type="Pfam" id="PF01889">
    <property type="entry name" value="DUF63"/>
    <property type="match status" value="1"/>
</dbReference>